<sequence>MILCVTLNAALDVTYVVDQVRWHSGNRVVSTAEHAGGKGTNVARVLHSLGEHVVLTGLAGGGTGDRIRRHLAAAGITEELVPIAGESRRTLAVVDEAAGDATGFWEPGPAVRADEWDALVRRFHRLLPDAAVVVLSGSAPPGVPDDGYASLISIAGDAGVPAVLDVSGAALRIGVTAGPAVVKPNREELAAATGHGDAWTAADSLVSAGAAAVVVSAGADGLLAATPRRRWVARPPEPLSGNPTGAGDACVAALARGLRAGSGWPERLADAVALSAAAVLRPVAGEVDRDAYRRFRDLVHVEEV</sequence>
<dbReference type="PANTHER" id="PTHR46566:SF5">
    <property type="entry name" value="1-PHOSPHOFRUCTOKINASE"/>
    <property type="match status" value="1"/>
</dbReference>
<comment type="similarity">
    <text evidence="1">Belongs to the carbohydrate kinase PfkB family.</text>
</comment>
<gene>
    <name evidence="8" type="ORF">GA0070624_3379</name>
</gene>
<organism evidence="8 9">
    <name type="scientific">Micromonospora rhizosphaerae</name>
    <dbReference type="NCBI Taxonomy" id="568872"/>
    <lineage>
        <taxon>Bacteria</taxon>
        <taxon>Bacillati</taxon>
        <taxon>Actinomycetota</taxon>
        <taxon>Actinomycetes</taxon>
        <taxon>Micromonosporales</taxon>
        <taxon>Micromonosporaceae</taxon>
        <taxon>Micromonospora</taxon>
    </lineage>
</organism>
<keyword evidence="5" id="KW-0067">ATP-binding</keyword>
<dbReference type="InterPro" id="IPR011611">
    <property type="entry name" value="PfkB_dom"/>
</dbReference>
<dbReference type="GO" id="GO:0008443">
    <property type="term" value="F:phosphofructokinase activity"/>
    <property type="evidence" value="ECO:0007669"/>
    <property type="project" value="TreeGrafter"/>
</dbReference>
<dbReference type="GO" id="GO:0005524">
    <property type="term" value="F:ATP binding"/>
    <property type="evidence" value="ECO:0007669"/>
    <property type="project" value="UniProtKB-KW"/>
</dbReference>
<dbReference type="PROSITE" id="PS00583">
    <property type="entry name" value="PFKB_KINASES_1"/>
    <property type="match status" value="1"/>
</dbReference>
<dbReference type="GO" id="GO:0005829">
    <property type="term" value="C:cytosol"/>
    <property type="evidence" value="ECO:0007669"/>
    <property type="project" value="TreeGrafter"/>
</dbReference>
<dbReference type="PROSITE" id="PS00584">
    <property type="entry name" value="PFKB_KINASES_2"/>
    <property type="match status" value="1"/>
</dbReference>
<dbReference type="Pfam" id="PF00294">
    <property type="entry name" value="PfkB"/>
    <property type="match status" value="1"/>
</dbReference>
<evidence type="ECO:0000259" key="7">
    <source>
        <dbReference type="Pfam" id="PF00294"/>
    </source>
</evidence>
<keyword evidence="9" id="KW-1185">Reference proteome</keyword>
<evidence type="ECO:0000256" key="3">
    <source>
        <dbReference type="ARBA" id="ARBA00022741"/>
    </source>
</evidence>
<keyword evidence="3" id="KW-0547">Nucleotide-binding</keyword>
<evidence type="ECO:0000256" key="6">
    <source>
        <dbReference type="PIRNR" id="PIRNR000535"/>
    </source>
</evidence>
<dbReference type="AlphaFoldDB" id="A0A1C6SBH3"/>
<dbReference type="InterPro" id="IPR017583">
    <property type="entry name" value="Tagatose/fructose_Pkinase"/>
</dbReference>
<accession>A0A1C6SBH3</accession>
<dbReference type="Gene3D" id="3.40.1190.20">
    <property type="match status" value="1"/>
</dbReference>
<dbReference type="STRING" id="568872.GA0070624_3379"/>
<evidence type="ECO:0000256" key="1">
    <source>
        <dbReference type="ARBA" id="ARBA00010688"/>
    </source>
</evidence>
<feature type="domain" description="Carbohydrate kinase PfkB" evidence="7">
    <location>
        <begin position="15"/>
        <end position="284"/>
    </location>
</feature>
<evidence type="ECO:0000313" key="8">
    <source>
        <dbReference type="EMBL" id="SCL26824.1"/>
    </source>
</evidence>
<dbReference type="InterPro" id="IPR002173">
    <property type="entry name" value="Carboh/pur_kinase_PfkB_CS"/>
</dbReference>
<evidence type="ECO:0000256" key="4">
    <source>
        <dbReference type="ARBA" id="ARBA00022777"/>
    </source>
</evidence>
<dbReference type="PANTHER" id="PTHR46566">
    <property type="entry name" value="1-PHOSPHOFRUCTOKINASE-RELATED"/>
    <property type="match status" value="1"/>
</dbReference>
<dbReference type="PIRSF" id="PIRSF000535">
    <property type="entry name" value="1PFK/6PFK/LacC"/>
    <property type="match status" value="1"/>
</dbReference>
<dbReference type="SUPFAM" id="SSF53613">
    <property type="entry name" value="Ribokinase-like"/>
    <property type="match status" value="1"/>
</dbReference>
<reference evidence="9" key="1">
    <citation type="submission" date="2016-06" db="EMBL/GenBank/DDBJ databases">
        <authorList>
            <person name="Varghese N."/>
            <person name="Submissions Spin"/>
        </authorList>
    </citation>
    <scope>NUCLEOTIDE SEQUENCE [LARGE SCALE GENOMIC DNA]</scope>
    <source>
        <strain evidence="9">DSM 45431</strain>
    </source>
</reference>
<evidence type="ECO:0000256" key="2">
    <source>
        <dbReference type="ARBA" id="ARBA00022679"/>
    </source>
</evidence>
<evidence type="ECO:0000313" key="9">
    <source>
        <dbReference type="Proteomes" id="UP000199413"/>
    </source>
</evidence>
<dbReference type="InterPro" id="IPR029056">
    <property type="entry name" value="Ribokinase-like"/>
</dbReference>
<keyword evidence="4 8" id="KW-0418">Kinase</keyword>
<dbReference type="RefSeq" id="WP_091342178.1">
    <property type="nucleotide sequence ID" value="NZ_FMHV01000002.1"/>
</dbReference>
<dbReference type="OrthoDB" id="9801219at2"/>
<protein>
    <submittedName>
        <fullName evidence="8">Tagatose 6-phosphate kinase</fullName>
    </submittedName>
</protein>
<dbReference type="NCBIfam" id="TIGR03168">
    <property type="entry name" value="1-PFK"/>
    <property type="match status" value="1"/>
</dbReference>
<keyword evidence="2 6" id="KW-0808">Transferase</keyword>
<dbReference type="EMBL" id="FMHV01000002">
    <property type="protein sequence ID" value="SCL26824.1"/>
    <property type="molecule type" value="Genomic_DNA"/>
</dbReference>
<proteinExistence type="inferred from homology"/>
<name>A0A1C6SBH3_9ACTN</name>
<evidence type="ECO:0000256" key="5">
    <source>
        <dbReference type="ARBA" id="ARBA00022840"/>
    </source>
</evidence>
<dbReference type="Proteomes" id="UP000199413">
    <property type="component" value="Unassembled WGS sequence"/>
</dbReference>